<dbReference type="PANTHER" id="PTHR35936">
    <property type="entry name" value="MEMBRANE-BOUND LYTIC MUREIN TRANSGLYCOSYLASE F"/>
    <property type="match status" value="1"/>
</dbReference>
<accession>A0A7H4MBT5</accession>
<feature type="chain" id="PRO_5028962715" evidence="4">
    <location>
        <begin position="21"/>
        <end position="100"/>
    </location>
</feature>
<dbReference type="Proteomes" id="UP000254545">
    <property type="component" value="Unassembled WGS sequence"/>
</dbReference>
<evidence type="ECO:0000256" key="2">
    <source>
        <dbReference type="ARBA" id="ARBA00010333"/>
    </source>
</evidence>
<comment type="caution">
    <text evidence="6">The sequence shown here is derived from an EMBL/GenBank/DDBJ whole genome shotgun (WGS) entry which is preliminary data.</text>
</comment>
<comment type="subcellular location">
    <subcellularLocation>
        <location evidence="1">Cell envelope</location>
    </subcellularLocation>
</comment>
<evidence type="ECO:0000256" key="1">
    <source>
        <dbReference type="ARBA" id="ARBA00004196"/>
    </source>
</evidence>
<dbReference type="InterPro" id="IPR018313">
    <property type="entry name" value="SBP_3_CS"/>
</dbReference>
<dbReference type="InterPro" id="IPR001638">
    <property type="entry name" value="Solute-binding_3/MltF_N"/>
</dbReference>
<reference evidence="6 7" key="1">
    <citation type="submission" date="2018-06" db="EMBL/GenBank/DDBJ databases">
        <authorList>
            <consortium name="Pathogen Informatics"/>
            <person name="Doyle S."/>
        </authorList>
    </citation>
    <scope>NUCLEOTIDE SEQUENCE [LARGE SCALE GENOMIC DNA]</scope>
    <source>
        <strain evidence="6 7">NCTC9177</strain>
    </source>
</reference>
<feature type="domain" description="Solute-binding protein family 3/N-terminal" evidence="5">
    <location>
        <begin position="23"/>
        <end position="90"/>
    </location>
</feature>
<feature type="signal peptide" evidence="4">
    <location>
        <begin position="1"/>
        <end position="20"/>
    </location>
</feature>
<evidence type="ECO:0000259" key="5">
    <source>
        <dbReference type="Pfam" id="PF00497"/>
    </source>
</evidence>
<name>A0A7H4MBT5_KLEVA</name>
<gene>
    <name evidence="6" type="primary">artJ_3</name>
    <name evidence="6" type="ORF">NCTC9177_01610</name>
</gene>
<evidence type="ECO:0000313" key="7">
    <source>
        <dbReference type="Proteomes" id="UP000254545"/>
    </source>
</evidence>
<keyword evidence="3 4" id="KW-0732">Signal</keyword>
<evidence type="ECO:0000256" key="4">
    <source>
        <dbReference type="SAM" id="SignalP"/>
    </source>
</evidence>
<dbReference type="PROSITE" id="PS01039">
    <property type="entry name" value="SBP_BACTERIAL_3"/>
    <property type="match status" value="1"/>
</dbReference>
<evidence type="ECO:0000256" key="3">
    <source>
        <dbReference type="ARBA" id="ARBA00022729"/>
    </source>
</evidence>
<dbReference type="Gene3D" id="3.40.190.10">
    <property type="entry name" value="Periplasmic binding protein-like II"/>
    <property type="match status" value="1"/>
</dbReference>
<organism evidence="6 7">
    <name type="scientific">Klebsiella variicola</name>
    <dbReference type="NCBI Taxonomy" id="244366"/>
    <lineage>
        <taxon>Bacteria</taxon>
        <taxon>Pseudomonadati</taxon>
        <taxon>Pseudomonadota</taxon>
        <taxon>Gammaproteobacteria</taxon>
        <taxon>Enterobacterales</taxon>
        <taxon>Enterobacteriaceae</taxon>
        <taxon>Klebsiella/Raoultella group</taxon>
        <taxon>Klebsiella</taxon>
        <taxon>Klebsiella pneumoniae complex</taxon>
    </lineage>
</organism>
<dbReference type="EMBL" id="UGKR01000003">
    <property type="protein sequence ID" value="STS87785.1"/>
    <property type="molecule type" value="Genomic_DNA"/>
</dbReference>
<dbReference type="Pfam" id="PF00497">
    <property type="entry name" value="SBP_bac_3"/>
    <property type="match status" value="1"/>
</dbReference>
<protein>
    <submittedName>
        <fullName evidence="6">ArtI</fullName>
    </submittedName>
</protein>
<evidence type="ECO:0000313" key="6">
    <source>
        <dbReference type="EMBL" id="STS87785.1"/>
    </source>
</evidence>
<sequence>MRKVLTVLLLSTLAIGTASAETLHFGTTTANPPFVTANGKNQPVGFDIDLAHALCQQMQAQCQFTAQRFDTLIPALRFKKFDAVIAGMEVIPIAREAGRL</sequence>
<proteinExistence type="inferred from homology"/>
<dbReference type="SUPFAM" id="SSF53850">
    <property type="entry name" value="Periplasmic binding protein-like II"/>
    <property type="match status" value="1"/>
</dbReference>
<dbReference type="PANTHER" id="PTHR35936:SF20">
    <property type="entry name" value="ABC TRANSPORTER ARGININE-BINDING PROTEIN 2-RELATED"/>
    <property type="match status" value="1"/>
</dbReference>
<comment type="similarity">
    <text evidence="2">Belongs to the bacterial solute-binding protein 3 family.</text>
</comment>
<dbReference type="GO" id="GO:0030288">
    <property type="term" value="C:outer membrane-bounded periplasmic space"/>
    <property type="evidence" value="ECO:0007669"/>
    <property type="project" value="UniProtKB-ARBA"/>
</dbReference>
<dbReference type="AlphaFoldDB" id="A0A7H4MBT5"/>